<dbReference type="InterPro" id="IPR055507">
    <property type="entry name" value="DUF7079"/>
</dbReference>
<evidence type="ECO:0000313" key="2">
    <source>
        <dbReference type="EMBL" id="RDZ27890.1"/>
    </source>
</evidence>
<dbReference type="Proteomes" id="UP000264492">
    <property type="component" value="Unassembled WGS sequence"/>
</dbReference>
<keyword evidence="3" id="KW-1185">Reference proteome</keyword>
<accession>A0A371K1Z8</accession>
<dbReference type="EMBL" id="QTSU01000001">
    <property type="protein sequence ID" value="RDZ27890.1"/>
    <property type="molecule type" value="Genomic_DNA"/>
</dbReference>
<dbReference type="Pfam" id="PF23296">
    <property type="entry name" value="DUF7079"/>
    <property type="match status" value="1"/>
</dbReference>
<dbReference type="AlphaFoldDB" id="A0A371K1Z8"/>
<feature type="domain" description="DUF7079" evidence="1">
    <location>
        <begin position="3"/>
        <end position="92"/>
    </location>
</feature>
<gene>
    <name evidence="2" type="ORF">DX914_01620</name>
</gene>
<protein>
    <recommendedName>
        <fullName evidence="1">DUF7079 domain-containing protein</fullName>
    </recommendedName>
</protein>
<comment type="caution">
    <text evidence="2">The sequence shown here is derived from an EMBL/GenBank/DDBJ whole genome shotgun (WGS) entry which is preliminary data.</text>
</comment>
<proteinExistence type="predicted"/>
<reference evidence="2 3" key="1">
    <citation type="submission" date="2018-08" db="EMBL/GenBank/DDBJ databases">
        <title>Lysobacter sp. zong2l5, whole genome shotgun sequence.</title>
        <authorList>
            <person name="Zhang X."/>
            <person name="Feng G."/>
            <person name="Zhu H."/>
        </authorList>
    </citation>
    <scope>NUCLEOTIDE SEQUENCE [LARGE SCALE GENOMIC DNA]</scope>
    <source>
        <strain evidence="3">zong2l5</strain>
    </source>
</reference>
<name>A0A371K1Z8_9GAMM</name>
<sequence length="103" mass="12146">MQYFWMDTDPAYVLAGAARTCAASKYSLDELEAIYWNEVRPAVAFNLSAGPAPEWAGFELEWLKQRVLAKSRYGRRLPWHWLQPETARWWRELRDAIVEARRS</sequence>
<evidence type="ECO:0000259" key="1">
    <source>
        <dbReference type="Pfam" id="PF23296"/>
    </source>
</evidence>
<evidence type="ECO:0000313" key="3">
    <source>
        <dbReference type="Proteomes" id="UP000264492"/>
    </source>
</evidence>
<organism evidence="2 3">
    <name type="scientific">Lysobacter silvisoli</name>
    <dbReference type="NCBI Taxonomy" id="2293254"/>
    <lineage>
        <taxon>Bacteria</taxon>
        <taxon>Pseudomonadati</taxon>
        <taxon>Pseudomonadota</taxon>
        <taxon>Gammaproteobacteria</taxon>
        <taxon>Lysobacterales</taxon>
        <taxon>Lysobacteraceae</taxon>
        <taxon>Lysobacter</taxon>
    </lineage>
</organism>